<keyword evidence="5" id="KW-1185">Reference proteome</keyword>
<dbReference type="Gene3D" id="2.30.42.10">
    <property type="match status" value="1"/>
</dbReference>
<dbReference type="PANTHER" id="PTHR12651">
    <property type="entry name" value="26S PROTEASOME NON-ATPASE REGULATORY SUBUNIT 9"/>
    <property type="match status" value="1"/>
</dbReference>
<evidence type="ECO:0000256" key="2">
    <source>
        <dbReference type="ARBA" id="ARBA00068021"/>
    </source>
</evidence>
<name>A0A1R1XW81_9FUNG</name>
<reference evidence="4 5" key="1">
    <citation type="submission" date="2017-01" db="EMBL/GenBank/DDBJ databases">
        <authorList>
            <person name="Mah S.A."/>
            <person name="Swanson W.J."/>
            <person name="Moy G.W."/>
            <person name="Vacquier V.D."/>
        </authorList>
    </citation>
    <scope>NUCLEOTIDE SEQUENCE [LARGE SCALE GENOMIC DNA]</scope>
    <source>
        <strain evidence="4 5">GSMNP</strain>
    </source>
</reference>
<dbReference type="GO" id="GO:0070682">
    <property type="term" value="P:proteasome regulatory particle assembly"/>
    <property type="evidence" value="ECO:0007669"/>
    <property type="project" value="InterPro"/>
</dbReference>
<dbReference type="GO" id="GO:0000502">
    <property type="term" value="C:proteasome complex"/>
    <property type="evidence" value="ECO:0007669"/>
    <property type="project" value="UniProtKB-KW"/>
</dbReference>
<dbReference type="STRING" id="133412.A0A1R1XW81"/>
<evidence type="ECO:0000313" key="5">
    <source>
        <dbReference type="Proteomes" id="UP000187283"/>
    </source>
</evidence>
<proteinExistence type="predicted"/>
<feature type="domain" description="Nas2 N-terminal" evidence="3">
    <location>
        <begin position="12"/>
        <end position="68"/>
    </location>
</feature>
<sequence length="164" mass="17679">MSPEDSAMEATKSLLHEKTALESRILTLESSLKNIGVDVDTSLIDSEGFPRADIDIVSARKLRSEINMYPFCQIGVVSPNSPSSKGELQGILPGDKIVEFGNINCKNFKSLAMISKAAQDNLENSINVSVERVENGNITTLNLTLTPEYGWGGSGILGCSFNVL</sequence>
<dbReference type="SUPFAM" id="SSF50156">
    <property type="entry name" value="PDZ domain-like"/>
    <property type="match status" value="1"/>
</dbReference>
<comment type="caution">
    <text evidence="4">The sequence shown here is derived from an EMBL/GenBank/DDBJ whole genome shotgun (WGS) entry which is preliminary data.</text>
</comment>
<organism evidence="4 5">
    <name type="scientific">Smittium culicis</name>
    <dbReference type="NCBI Taxonomy" id="133412"/>
    <lineage>
        <taxon>Eukaryota</taxon>
        <taxon>Fungi</taxon>
        <taxon>Fungi incertae sedis</taxon>
        <taxon>Zoopagomycota</taxon>
        <taxon>Kickxellomycotina</taxon>
        <taxon>Harpellomycetes</taxon>
        <taxon>Harpellales</taxon>
        <taxon>Legeriomycetaceae</taxon>
        <taxon>Smittium</taxon>
    </lineage>
</organism>
<evidence type="ECO:0000256" key="1">
    <source>
        <dbReference type="ARBA" id="ARBA00023186"/>
    </source>
</evidence>
<evidence type="ECO:0000313" key="4">
    <source>
        <dbReference type="EMBL" id="OMJ18923.1"/>
    </source>
</evidence>
<dbReference type="Pfam" id="PF18265">
    <property type="entry name" value="Nas2_N"/>
    <property type="match status" value="1"/>
</dbReference>
<dbReference type="OrthoDB" id="72325at2759"/>
<dbReference type="InterPro" id="IPR035269">
    <property type="entry name" value="PSMD9"/>
</dbReference>
<dbReference type="GO" id="GO:0005737">
    <property type="term" value="C:cytoplasm"/>
    <property type="evidence" value="ECO:0007669"/>
    <property type="project" value="TreeGrafter"/>
</dbReference>
<gene>
    <name evidence="4" type="ORF">AYI70_g5050</name>
</gene>
<accession>A0A1R1XW81</accession>
<dbReference type="AlphaFoldDB" id="A0A1R1XW81"/>
<dbReference type="Proteomes" id="UP000187283">
    <property type="component" value="Unassembled WGS sequence"/>
</dbReference>
<keyword evidence="1" id="KW-0143">Chaperone</keyword>
<keyword evidence="4" id="KW-0647">Proteasome</keyword>
<dbReference type="FunFam" id="2.30.42.10:FF:000107">
    <property type="entry name" value="26S proteasome non-ATPase regulatory subunit 9"/>
    <property type="match status" value="1"/>
</dbReference>
<dbReference type="InterPro" id="IPR036034">
    <property type="entry name" value="PDZ_sf"/>
</dbReference>
<evidence type="ECO:0000259" key="3">
    <source>
        <dbReference type="Pfam" id="PF18265"/>
    </source>
</evidence>
<dbReference type="GO" id="GO:0005634">
    <property type="term" value="C:nucleus"/>
    <property type="evidence" value="ECO:0007669"/>
    <property type="project" value="TreeGrafter"/>
</dbReference>
<dbReference type="EMBL" id="LSSN01001621">
    <property type="protein sequence ID" value="OMJ18923.1"/>
    <property type="molecule type" value="Genomic_DNA"/>
</dbReference>
<dbReference type="InterPro" id="IPR040815">
    <property type="entry name" value="Nas2_N"/>
</dbReference>
<dbReference type="PANTHER" id="PTHR12651:SF1">
    <property type="entry name" value="26S PROTEASOME NON-ATPASE REGULATORY SUBUNIT 9"/>
    <property type="match status" value="1"/>
</dbReference>
<protein>
    <recommendedName>
        <fullName evidence="2">Probable 26S proteasome regulatory subunit p27</fullName>
    </recommendedName>
</protein>
<dbReference type="Gene3D" id="6.10.140.1710">
    <property type="match status" value="1"/>
</dbReference>